<dbReference type="InterPro" id="IPR019734">
    <property type="entry name" value="TPR_rpt"/>
</dbReference>
<dbReference type="PANTHER" id="PTHR46423">
    <property type="entry name" value="RNA POLYMERASE II-ASSOCIATED PROTEIN 3"/>
    <property type="match status" value="1"/>
</dbReference>
<dbReference type="InterPro" id="IPR011990">
    <property type="entry name" value="TPR-like_helical_dom_sf"/>
</dbReference>
<dbReference type="AlphaFoldDB" id="A0A8I6RUB3"/>
<sequence length="228" mass="26829">MDFPYLEQQFKMKENEMINFHECNSSSTFMSFTDNNEKETKDEITFSDISPHKESDLDYYEDNFSDLHGYDSSDEEFDGPECKMKENEEELSKHENIKLAAEEYKKIGNELVNQRKYEEAIEPYTKAIKLYNQDPIFFANRAVCFIKMENFKASEADCSEAIKLDYKYVKAYIRRASARKALNNLEGACRDLQSIVILEPNNITVKNEFIALRDQLLENKAFHKPYFD</sequence>
<dbReference type="EnsemblMetazoa" id="XM_014396232.2">
    <property type="protein sequence ID" value="XP_014251718.1"/>
    <property type="gene ID" value="LOC106667933"/>
</dbReference>
<reference evidence="3" key="1">
    <citation type="submission" date="2022-01" db="UniProtKB">
        <authorList>
            <consortium name="EnsemblMetazoa"/>
        </authorList>
    </citation>
    <scope>IDENTIFICATION</scope>
</reference>
<dbReference type="SMART" id="SM00028">
    <property type="entry name" value="TPR"/>
    <property type="match status" value="3"/>
</dbReference>
<dbReference type="GO" id="GO:0101031">
    <property type="term" value="C:protein folding chaperone complex"/>
    <property type="evidence" value="ECO:0007669"/>
    <property type="project" value="TreeGrafter"/>
</dbReference>
<evidence type="ECO:0000256" key="2">
    <source>
        <dbReference type="PROSITE-ProRule" id="PRU00339"/>
    </source>
</evidence>
<organism evidence="3 4">
    <name type="scientific">Cimex lectularius</name>
    <name type="common">Bed bug</name>
    <name type="synonym">Acanthia lectularia</name>
    <dbReference type="NCBI Taxonomy" id="79782"/>
    <lineage>
        <taxon>Eukaryota</taxon>
        <taxon>Metazoa</taxon>
        <taxon>Ecdysozoa</taxon>
        <taxon>Arthropoda</taxon>
        <taxon>Hexapoda</taxon>
        <taxon>Insecta</taxon>
        <taxon>Pterygota</taxon>
        <taxon>Neoptera</taxon>
        <taxon>Paraneoptera</taxon>
        <taxon>Hemiptera</taxon>
        <taxon>Heteroptera</taxon>
        <taxon>Panheteroptera</taxon>
        <taxon>Cimicomorpha</taxon>
        <taxon>Cimicidae</taxon>
        <taxon>Cimex</taxon>
    </lineage>
</organism>
<accession>A0A8I6RUB3</accession>
<dbReference type="InterPro" id="IPR051966">
    <property type="entry name" value="RPAP3"/>
</dbReference>
<keyword evidence="1 2" id="KW-0802">TPR repeat</keyword>
<dbReference type="PANTHER" id="PTHR46423:SF1">
    <property type="entry name" value="RNA POLYMERASE II-ASSOCIATED PROTEIN 3"/>
    <property type="match status" value="1"/>
</dbReference>
<dbReference type="SUPFAM" id="SSF48452">
    <property type="entry name" value="TPR-like"/>
    <property type="match status" value="1"/>
</dbReference>
<dbReference type="Pfam" id="PF13181">
    <property type="entry name" value="TPR_8"/>
    <property type="match status" value="1"/>
</dbReference>
<protein>
    <recommendedName>
        <fullName evidence="5">Tetratricopeptide repeat protein</fullName>
    </recommendedName>
</protein>
<dbReference type="Proteomes" id="UP000494040">
    <property type="component" value="Unassembled WGS sequence"/>
</dbReference>
<dbReference type="PROSITE" id="PS50005">
    <property type="entry name" value="TPR"/>
    <property type="match status" value="1"/>
</dbReference>
<gene>
    <name evidence="3" type="primary">106667933</name>
</gene>
<dbReference type="OMA" id="EMINFHE"/>
<dbReference type="KEGG" id="clec:106667933"/>
<evidence type="ECO:0000313" key="4">
    <source>
        <dbReference type="Proteomes" id="UP000494040"/>
    </source>
</evidence>
<proteinExistence type="predicted"/>
<feature type="repeat" description="TPR" evidence="2">
    <location>
        <begin position="101"/>
        <end position="134"/>
    </location>
</feature>
<name>A0A8I6RUB3_CIMLE</name>
<dbReference type="OrthoDB" id="2942533at2759"/>
<evidence type="ECO:0000256" key="1">
    <source>
        <dbReference type="ARBA" id="ARBA00022803"/>
    </source>
</evidence>
<dbReference type="Gene3D" id="1.25.40.10">
    <property type="entry name" value="Tetratricopeptide repeat domain"/>
    <property type="match status" value="1"/>
</dbReference>
<keyword evidence="4" id="KW-1185">Reference proteome</keyword>
<evidence type="ECO:0000313" key="3">
    <source>
        <dbReference type="EnsemblMetazoa" id="XP_014251718.1"/>
    </source>
</evidence>
<evidence type="ECO:0008006" key="5">
    <source>
        <dbReference type="Google" id="ProtNLM"/>
    </source>
</evidence>